<dbReference type="RefSeq" id="WP_316434008.1">
    <property type="nucleotide sequence ID" value="NZ_CP053586.1"/>
</dbReference>
<accession>A0AA96WDH2</accession>
<name>A0AA96WDH2_9CYAN</name>
<proteinExistence type="predicted"/>
<reference evidence="1" key="1">
    <citation type="submission" date="2020-05" db="EMBL/GenBank/DDBJ databases">
        <authorList>
            <person name="Zhu T."/>
            <person name="Keshari N."/>
            <person name="Lu X."/>
        </authorList>
    </citation>
    <scope>NUCLEOTIDE SEQUENCE</scope>
    <source>
        <strain evidence="1">NK1-12</strain>
    </source>
</reference>
<organism evidence="1">
    <name type="scientific">Leptolyngbya sp. NK1-12</name>
    <dbReference type="NCBI Taxonomy" id="2547451"/>
    <lineage>
        <taxon>Bacteria</taxon>
        <taxon>Bacillati</taxon>
        <taxon>Cyanobacteriota</taxon>
        <taxon>Cyanophyceae</taxon>
        <taxon>Leptolyngbyales</taxon>
        <taxon>Leptolyngbyaceae</taxon>
        <taxon>Leptolyngbya group</taxon>
        <taxon>Leptolyngbya</taxon>
    </lineage>
</organism>
<sequence length="103" mass="12070">MESYNPASEVNIQVESQSNIVPFQSPRRSASASQGSIWSRLWNGLFQLLMPKTEPRIVQKCEPNGNEYYQVYDPVTGNSKTFSSEEETRIWLDRRFYETSRNW</sequence>
<protein>
    <submittedName>
        <fullName evidence="1">Uncharacterized protein</fullName>
    </submittedName>
</protein>
<gene>
    <name evidence="1" type="ORF">HJG54_06460</name>
</gene>
<dbReference type="AlphaFoldDB" id="A0AA96WDH2"/>
<dbReference type="EMBL" id="CP053586">
    <property type="protein sequence ID" value="WNZ22535.1"/>
    <property type="molecule type" value="Genomic_DNA"/>
</dbReference>
<evidence type="ECO:0000313" key="1">
    <source>
        <dbReference type="EMBL" id="WNZ22535.1"/>
    </source>
</evidence>